<feature type="compositionally biased region" description="Basic and acidic residues" evidence="9">
    <location>
        <begin position="211"/>
        <end position="222"/>
    </location>
</feature>
<dbReference type="STRING" id="13249.T1IG92"/>
<keyword evidence="8" id="KW-0539">Nucleus</keyword>
<evidence type="ECO:0000256" key="6">
    <source>
        <dbReference type="ARBA" id="ARBA00022771"/>
    </source>
</evidence>
<keyword evidence="4" id="KW-0479">Metal-binding</keyword>
<accession>T1IG92</accession>
<dbReference type="VEuPathDB" id="VectorBase:RPRC015311"/>
<feature type="region of interest" description="Disordered" evidence="9">
    <location>
        <begin position="204"/>
        <end position="270"/>
    </location>
</feature>
<feature type="compositionally biased region" description="Basic and acidic residues" evidence="9">
    <location>
        <begin position="164"/>
        <end position="175"/>
    </location>
</feature>
<dbReference type="GO" id="GO:0008270">
    <property type="term" value="F:zinc ion binding"/>
    <property type="evidence" value="ECO:0007669"/>
    <property type="project" value="UniProtKB-KW"/>
</dbReference>
<dbReference type="GO" id="GO:0005634">
    <property type="term" value="C:nucleus"/>
    <property type="evidence" value="ECO:0007669"/>
    <property type="project" value="UniProtKB-SubCell"/>
</dbReference>
<keyword evidence="11" id="KW-1185">Reference proteome</keyword>
<evidence type="ECO:0000256" key="3">
    <source>
        <dbReference type="ARBA" id="ARBA00015071"/>
    </source>
</evidence>
<dbReference type="PANTHER" id="PTHR14738">
    <property type="entry name" value="ZINC FINGER CCCH DOMAIN-CONTAINING PROTEIN 14"/>
    <property type="match status" value="1"/>
</dbReference>
<feature type="region of interest" description="Disordered" evidence="9">
    <location>
        <begin position="91"/>
        <end position="122"/>
    </location>
</feature>
<keyword evidence="7" id="KW-0862">Zinc</keyword>
<evidence type="ECO:0000256" key="7">
    <source>
        <dbReference type="ARBA" id="ARBA00022833"/>
    </source>
</evidence>
<dbReference type="AlphaFoldDB" id="T1IG92"/>
<sequence>MKMDKLGEEVSDKIKSAVRAKLTELGIHIDNELPDYVMVLVANKKSQEQMEEDLRLFLGESTVSFTTWLMEEKVGTDLQQPKLITYTDDEQMTAGDDDDTIQLHDNNEGGSISERPESSLGEKLLPDAKQLLGFEEKNDKYNGDKEDVKPRERIKISWDNNNAENKKKAESKEDLNLANNQNNNENKEWEFNKIEISANFSTSVNEISSGDGEKSSVHEKSDYIGSKIMDARDILKKRSSLSSKVSKSENRTEKRSYSRRSSKDKGSKDN</sequence>
<dbReference type="Proteomes" id="UP000015103">
    <property type="component" value="Unassembled WGS sequence"/>
</dbReference>
<evidence type="ECO:0000256" key="9">
    <source>
        <dbReference type="SAM" id="MobiDB-lite"/>
    </source>
</evidence>
<dbReference type="EMBL" id="ACPB03006808">
    <property type="status" value="NOT_ANNOTATED_CDS"/>
    <property type="molecule type" value="Genomic_DNA"/>
</dbReference>
<evidence type="ECO:0000256" key="2">
    <source>
        <dbReference type="ARBA" id="ARBA00008423"/>
    </source>
</evidence>
<dbReference type="eggNOG" id="KOG3702">
    <property type="taxonomic scope" value="Eukaryota"/>
</dbReference>
<reference evidence="10" key="1">
    <citation type="submission" date="2015-05" db="UniProtKB">
        <authorList>
            <consortium name="EnsemblMetazoa"/>
        </authorList>
    </citation>
    <scope>IDENTIFICATION</scope>
</reference>
<feature type="compositionally biased region" description="Acidic residues" evidence="9">
    <location>
        <begin position="91"/>
        <end position="100"/>
    </location>
</feature>
<evidence type="ECO:0000313" key="11">
    <source>
        <dbReference type="Proteomes" id="UP000015103"/>
    </source>
</evidence>
<dbReference type="PANTHER" id="PTHR14738:SF29">
    <property type="entry name" value="ZINC FINGER CCCH DOMAIN-CONTAINING PROTEIN 14"/>
    <property type="match status" value="1"/>
</dbReference>
<organism evidence="10 11">
    <name type="scientific">Rhodnius prolixus</name>
    <name type="common">Triatomid bug</name>
    <dbReference type="NCBI Taxonomy" id="13249"/>
    <lineage>
        <taxon>Eukaryota</taxon>
        <taxon>Metazoa</taxon>
        <taxon>Ecdysozoa</taxon>
        <taxon>Arthropoda</taxon>
        <taxon>Hexapoda</taxon>
        <taxon>Insecta</taxon>
        <taxon>Pterygota</taxon>
        <taxon>Neoptera</taxon>
        <taxon>Paraneoptera</taxon>
        <taxon>Hemiptera</taxon>
        <taxon>Heteroptera</taxon>
        <taxon>Panheteroptera</taxon>
        <taxon>Cimicomorpha</taxon>
        <taxon>Reduviidae</taxon>
        <taxon>Triatominae</taxon>
        <taxon>Rhodnius</taxon>
    </lineage>
</organism>
<comment type="subcellular location">
    <subcellularLocation>
        <location evidence="1">Nucleus</location>
    </subcellularLocation>
</comment>
<dbReference type="InterPro" id="IPR040366">
    <property type="entry name" value="Nab2/ZC3H14"/>
</dbReference>
<protein>
    <recommendedName>
        <fullName evidence="3">Zinc finger CCCH domain-containing protein 14</fullName>
    </recommendedName>
</protein>
<feature type="compositionally biased region" description="Basic and acidic residues" evidence="9">
    <location>
        <begin position="246"/>
        <end position="270"/>
    </location>
</feature>
<name>T1IG92_RHOPR</name>
<evidence type="ECO:0000313" key="10">
    <source>
        <dbReference type="EnsemblMetazoa" id="RPRC015311-PA"/>
    </source>
</evidence>
<dbReference type="HOGENOM" id="CLU_1032794_0_0_1"/>
<keyword evidence="6" id="KW-0863">Zinc-finger</keyword>
<proteinExistence type="inferred from homology"/>
<dbReference type="InParanoid" id="T1IG92"/>
<evidence type="ECO:0000256" key="8">
    <source>
        <dbReference type="ARBA" id="ARBA00023242"/>
    </source>
</evidence>
<dbReference type="EnsemblMetazoa" id="RPRC015311-RA">
    <property type="protein sequence ID" value="RPRC015311-PA"/>
    <property type="gene ID" value="RPRC015311"/>
</dbReference>
<evidence type="ECO:0000256" key="5">
    <source>
        <dbReference type="ARBA" id="ARBA00022737"/>
    </source>
</evidence>
<feature type="region of interest" description="Disordered" evidence="9">
    <location>
        <begin position="135"/>
        <end position="186"/>
    </location>
</feature>
<evidence type="ECO:0000256" key="1">
    <source>
        <dbReference type="ARBA" id="ARBA00004123"/>
    </source>
</evidence>
<dbReference type="GO" id="GO:0008143">
    <property type="term" value="F:poly(A) binding"/>
    <property type="evidence" value="ECO:0007669"/>
    <property type="project" value="InterPro"/>
</dbReference>
<dbReference type="Gene3D" id="1.20.1390.10">
    <property type="entry name" value="PWI domain"/>
    <property type="match status" value="1"/>
</dbReference>
<dbReference type="GO" id="GO:0043488">
    <property type="term" value="P:regulation of mRNA stability"/>
    <property type="evidence" value="ECO:0007669"/>
    <property type="project" value="InterPro"/>
</dbReference>
<dbReference type="GO" id="GO:0005737">
    <property type="term" value="C:cytoplasm"/>
    <property type="evidence" value="ECO:0007669"/>
    <property type="project" value="TreeGrafter"/>
</dbReference>
<feature type="compositionally biased region" description="Basic and acidic residues" evidence="9">
    <location>
        <begin position="135"/>
        <end position="156"/>
    </location>
</feature>
<keyword evidence="5" id="KW-0677">Repeat</keyword>
<evidence type="ECO:0000256" key="4">
    <source>
        <dbReference type="ARBA" id="ARBA00022723"/>
    </source>
</evidence>
<comment type="similarity">
    <text evidence="2">Belongs to the ZC3H14 family.</text>
</comment>